<organism evidence="2 3">
    <name type="scientific">Paragonimus westermani</name>
    <dbReference type="NCBI Taxonomy" id="34504"/>
    <lineage>
        <taxon>Eukaryota</taxon>
        <taxon>Metazoa</taxon>
        <taxon>Spiralia</taxon>
        <taxon>Lophotrochozoa</taxon>
        <taxon>Platyhelminthes</taxon>
        <taxon>Trematoda</taxon>
        <taxon>Digenea</taxon>
        <taxon>Plagiorchiida</taxon>
        <taxon>Troglotremata</taxon>
        <taxon>Troglotrematidae</taxon>
        <taxon>Paragonimus</taxon>
    </lineage>
</organism>
<feature type="compositionally biased region" description="Acidic residues" evidence="1">
    <location>
        <begin position="21"/>
        <end position="31"/>
    </location>
</feature>
<dbReference type="AlphaFoldDB" id="A0A8T0DWG1"/>
<feature type="region of interest" description="Disordered" evidence="1">
    <location>
        <begin position="51"/>
        <end position="70"/>
    </location>
</feature>
<evidence type="ECO:0000256" key="1">
    <source>
        <dbReference type="SAM" id="MobiDB-lite"/>
    </source>
</evidence>
<dbReference type="Proteomes" id="UP000699462">
    <property type="component" value="Unassembled WGS sequence"/>
</dbReference>
<comment type="caution">
    <text evidence="2">The sequence shown here is derived from an EMBL/GenBank/DDBJ whole genome shotgun (WGS) entry which is preliminary data.</text>
</comment>
<evidence type="ECO:0000313" key="2">
    <source>
        <dbReference type="EMBL" id="KAF8571514.1"/>
    </source>
</evidence>
<evidence type="ECO:0000313" key="3">
    <source>
        <dbReference type="Proteomes" id="UP000699462"/>
    </source>
</evidence>
<accession>A0A8T0DWG1</accession>
<feature type="region of interest" description="Disordered" evidence="1">
    <location>
        <begin position="1"/>
        <end position="34"/>
    </location>
</feature>
<dbReference type="EMBL" id="JTDF01000470">
    <property type="protein sequence ID" value="KAF8571514.1"/>
    <property type="molecule type" value="Genomic_DNA"/>
</dbReference>
<keyword evidence="3" id="KW-1185">Reference proteome</keyword>
<reference evidence="2 3" key="1">
    <citation type="submission" date="2019-07" db="EMBL/GenBank/DDBJ databases">
        <title>Annotation for the trematode Paragonimus westermani.</title>
        <authorList>
            <person name="Choi Y.-J."/>
        </authorList>
    </citation>
    <scope>NUCLEOTIDE SEQUENCE [LARGE SCALE GENOMIC DNA]</scope>
    <source>
        <strain evidence="2">180907_Pwestermani</strain>
    </source>
</reference>
<gene>
    <name evidence="2" type="ORF">P879_03033</name>
</gene>
<name>A0A8T0DWG1_9TREM</name>
<proteinExistence type="predicted"/>
<protein>
    <submittedName>
        <fullName evidence="2">Uncharacterized protein</fullName>
    </submittedName>
</protein>
<sequence>MPPDIPIQTAICSGNVHPDESTGDQDGDDESERQVPHVCVPRRLRRTRRYSYHVSHSATGRAQPATRPHPGSPQLFLPHSPFLPRTRGPTTEISIPRDTDEPLWLRRRCRFEPLTIAPTSRTANTQSGKCGIFNRSPIPFIFSVSPGQSHSCVFADMMHQTALFLPTSDAALLICTLSCHLTFHNFTKIGLNPLTT</sequence>